<keyword evidence="1" id="KW-1133">Transmembrane helix</keyword>
<sequence>MDQKILELTLQTAMNYASLASTVFNLFLTVLFGSFAFAAAIPLRDIGKPIRFLPWHVSGSSFVFSIGLLSFYIISFWTFNRYVKDAERALTHLSLELINTDCDSGKKLSAILHVSDKSLQGIGMGLPSIGFIIGSIFGLIVFLWVANAPRTANSASQ</sequence>
<evidence type="ECO:0000256" key="1">
    <source>
        <dbReference type="SAM" id="Phobius"/>
    </source>
</evidence>
<evidence type="ECO:0000313" key="3">
    <source>
        <dbReference type="Proteomes" id="UP001231915"/>
    </source>
</evidence>
<dbReference type="RefSeq" id="WP_211009286.1">
    <property type="nucleotide sequence ID" value="NZ_JASJUT010000001.1"/>
</dbReference>
<evidence type="ECO:0000313" key="2">
    <source>
        <dbReference type="EMBL" id="MDK2594000.1"/>
    </source>
</evidence>
<feature type="transmembrane region" description="Helical" evidence="1">
    <location>
        <begin position="16"/>
        <end position="41"/>
    </location>
</feature>
<dbReference type="Proteomes" id="UP001231915">
    <property type="component" value="Unassembled WGS sequence"/>
</dbReference>
<proteinExistence type="predicted"/>
<dbReference type="EMBL" id="JASJUT010000001">
    <property type="protein sequence ID" value="MDK2594000.1"/>
    <property type="molecule type" value="Genomic_DNA"/>
</dbReference>
<protein>
    <recommendedName>
        <fullName evidence="4">DUF4199 domain-containing protein</fullName>
    </recommendedName>
</protein>
<accession>A0ABT7EFD8</accession>
<organism evidence="2 3">
    <name type="scientific">Pseudoalteromonas obscura</name>
    <dbReference type="NCBI Taxonomy" id="3048491"/>
    <lineage>
        <taxon>Bacteria</taxon>
        <taxon>Pseudomonadati</taxon>
        <taxon>Pseudomonadota</taxon>
        <taxon>Gammaproteobacteria</taxon>
        <taxon>Alteromonadales</taxon>
        <taxon>Pseudoalteromonadaceae</taxon>
        <taxon>Pseudoalteromonas</taxon>
    </lineage>
</organism>
<keyword evidence="1" id="KW-0472">Membrane</keyword>
<evidence type="ECO:0008006" key="4">
    <source>
        <dbReference type="Google" id="ProtNLM"/>
    </source>
</evidence>
<keyword evidence="3" id="KW-1185">Reference proteome</keyword>
<feature type="transmembrane region" description="Helical" evidence="1">
    <location>
        <begin position="122"/>
        <end position="146"/>
    </location>
</feature>
<feature type="transmembrane region" description="Helical" evidence="1">
    <location>
        <begin position="53"/>
        <end position="74"/>
    </location>
</feature>
<reference evidence="2 3" key="1">
    <citation type="submission" date="2023-05" db="EMBL/GenBank/DDBJ databases">
        <title>Pseudoalteromonas ardens sp. nov., Pseudoalteromonas obscura sp. nov., and Pseudoalteromonas umbrosa sp. nov., isolated from the coral Montipora capitata.</title>
        <authorList>
            <person name="Thomas E.M."/>
            <person name="Smith E.M."/>
            <person name="Papke E."/>
            <person name="Shlafstein M.D."/>
            <person name="Oline D.K."/>
            <person name="Videau P."/>
            <person name="Saw J.H."/>
            <person name="Strangman W.K."/>
            <person name="Ushijima B."/>
        </authorList>
    </citation>
    <scope>NUCLEOTIDE SEQUENCE [LARGE SCALE GENOMIC DNA]</scope>
    <source>
        <strain evidence="2 3">P94</strain>
    </source>
</reference>
<keyword evidence="1" id="KW-0812">Transmembrane</keyword>
<gene>
    <name evidence="2" type="ORF">QNM18_02820</name>
</gene>
<name>A0ABT7EFD8_9GAMM</name>
<comment type="caution">
    <text evidence="2">The sequence shown here is derived from an EMBL/GenBank/DDBJ whole genome shotgun (WGS) entry which is preliminary data.</text>
</comment>